<dbReference type="Pfam" id="PF10021">
    <property type="entry name" value="PARG_cat_microb"/>
    <property type="match status" value="1"/>
</dbReference>
<reference evidence="3 4" key="1">
    <citation type="journal article" date="2018" name="BMC Genomics">
        <title>The genome of Naegleria lovaniensis, the basis for a comparative approach to unravel pathogenicity factors of the human pathogenic amoeba N. fowleri.</title>
        <authorList>
            <person name="Liechti N."/>
            <person name="Schurch N."/>
            <person name="Bruggmann R."/>
            <person name="Wittwer M."/>
        </authorList>
    </citation>
    <scope>NUCLEOTIDE SEQUENCE [LARGE SCALE GENOMIC DNA]</scope>
    <source>
        <strain evidence="3 4">ATCC 30569</strain>
    </source>
</reference>
<gene>
    <name evidence="3" type="ORF">C9374_007850</name>
</gene>
<evidence type="ECO:0000256" key="1">
    <source>
        <dbReference type="SAM" id="MobiDB-lite"/>
    </source>
</evidence>
<sequence>MISNPTTTDQIIDVSPIPDSFYDNICEYYEELIDHPDKYLFNARQWLHWFHHYQNESDTYALKLMRRVIQSGTLYAFRTLQFVVPSCNDDEQILEMIDSNQNSEGIPSVHDSSIFKGKEKHIRKDILINKEELIQSACHVQCYSDQLAAKCIAESLRVKPVFGKTSISIVEGDCLEVAIHVMMKQRTLSLIDSTTTTTTGIINSSSSSAVLNLPTVMSPSKNNKTQRKSNSSNTSNQSTTSPLPPFKLALLNMASSKRPGGGYREGAGSQEENLFRRTSLAFSLEDIRFV</sequence>
<dbReference type="GeneID" id="68100304"/>
<dbReference type="EMBL" id="PYSW02000031">
    <property type="protein sequence ID" value="KAG2378702.1"/>
    <property type="molecule type" value="Genomic_DNA"/>
</dbReference>
<dbReference type="RefSeq" id="XP_044545964.1">
    <property type="nucleotide sequence ID" value="XM_044697861.1"/>
</dbReference>
<dbReference type="Gene3D" id="3.40.220.10">
    <property type="entry name" value="Leucine Aminopeptidase, subunit E, domain 1"/>
    <property type="match status" value="1"/>
</dbReference>
<proteinExistence type="predicted"/>
<keyword evidence="4" id="KW-1185">Reference proteome</keyword>
<dbReference type="AlphaFoldDB" id="A0AA88KFW4"/>
<dbReference type="InterPro" id="IPR019261">
    <property type="entry name" value="PARG_cat_microbial"/>
</dbReference>
<evidence type="ECO:0000313" key="3">
    <source>
        <dbReference type="EMBL" id="KAG2378702.1"/>
    </source>
</evidence>
<dbReference type="Proteomes" id="UP000816034">
    <property type="component" value="Unassembled WGS sequence"/>
</dbReference>
<evidence type="ECO:0000259" key="2">
    <source>
        <dbReference type="Pfam" id="PF10021"/>
    </source>
</evidence>
<name>A0AA88KFW4_NAELO</name>
<evidence type="ECO:0000313" key="4">
    <source>
        <dbReference type="Proteomes" id="UP000816034"/>
    </source>
</evidence>
<accession>A0AA88KFW4</accession>
<comment type="caution">
    <text evidence="3">The sequence shown here is derived from an EMBL/GenBank/DDBJ whole genome shotgun (WGS) entry which is preliminary data.</text>
</comment>
<organism evidence="3 4">
    <name type="scientific">Naegleria lovaniensis</name>
    <name type="common">Amoeba</name>
    <dbReference type="NCBI Taxonomy" id="51637"/>
    <lineage>
        <taxon>Eukaryota</taxon>
        <taxon>Discoba</taxon>
        <taxon>Heterolobosea</taxon>
        <taxon>Tetramitia</taxon>
        <taxon>Eutetramitia</taxon>
        <taxon>Vahlkampfiidae</taxon>
        <taxon>Naegleria</taxon>
    </lineage>
</organism>
<feature type="domain" description="Microbial-type PARG catalytic" evidence="2">
    <location>
        <begin position="237"/>
        <end position="286"/>
    </location>
</feature>
<feature type="region of interest" description="Disordered" evidence="1">
    <location>
        <begin position="213"/>
        <end position="242"/>
    </location>
</feature>
<feature type="compositionally biased region" description="Low complexity" evidence="1">
    <location>
        <begin position="220"/>
        <end position="241"/>
    </location>
</feature>
<dbReference type="PANTHER" id="PTHR35596">
    <property type="entry name" value="DUF2263 DOMAIN-CONTAINING PROTEIN"/>
    <property type="match status" value="1"/>
</dbReference>
<protein>
    <recommendedName>
        <fullName evidence="2">Microbial-type PARG catalytic domain-containing protein</fullName>
    </recommendedName>
</protein>
<dbReference type="InterPro" id="IPR043472">
    <property type="entry name" value="Macro_dom-like"/>
</dbReference>
<dbReference type="PANTHER" id="PTHR35596:SF1">
    <property type="entry name" value="MICROBIAL-TYPE PARG CATALYTIC DOMAIN-CONTAINING PROTEIN"/>
    <property type="match status" value="1"/>
</dbReference>